<dbReference type="RefSeq" id="WP_204730059.1">
    <property type="nucleotide sequence ID" value="NZ_JAFBDK010000013.1"/>
</dbReference>
<proteinExistence type="predicted"/>
<accession>A0ABW5ZEY0</accession>
<feature type="domain" description="Transglycosylase SLT" evidence="3">
    <location>
        <begin position="959"/>
        <end position="1040"/>
    </location>
</feature>
<keyword evidence="2" id="KW-0472">Membrane</keyword>
<evidence type="ECO:0000259" key="3">
    <source>
        <dbReference type="Pfam" id="PF01464"/>
    </source>
</evidence>
<organism evidence="5 6">
    <name type="scientific">Jeotgalibacillus terrae</name>
    <dbReference type="NCBI Taxonomy" id="587735"/>
    <lineage>
        <taxon>Bacteria</taxon>
        <taxon>Bacillati</taxon>
        <taxon>Bacillota</taxon>
        <taxon>Bacilli</taxon>
        <taxon>Bacillales</taxon>
        <taxon>Caryophanaceae</taxon>
        <taxon>Jeotgalibacillus</taxon>
    </lineage>
</organism>
<evidence type="ECO:0000313" key="5">
    <source>
        <dbReference type="EMBL" id="MFD2911428.1"/>
    </source>
</evidence>
<dbReference type="Gene3D" id="1.10.530.10">
    <property type="match status" value="1"/>
</dbReference>
<dbReference type="PANTHER" id="PTHR37813:SF1">
    <property type="entry name" value="FELS-2 PROPHAGE PROTEIN"/>
    <property type="match status" value="1"/>
</dbReference>
<dbReference type="Pfam" id="PF01464">
    <property type="entry name" value="SLT"/>
    <property type="match status" value="1"/>
</dbReference>
<feature type="domain" description="Phage tail tape measure protein" evidence="4">
    <location>
        <begin position="117"/>
        <end position="310"/>
    </location>
</feature>
<dbReference type="SUPFAM" id="SSF53955">
    <property type="entry name" value="Lysozyme-like"/>
    <property type="match status" value="1"/>
</dbReference>
<feature type="transmembrane region" description="Helical" evidence="2">
    <location>
        <begin position="549"/>
        <end position="568"/>
    </location>
</feature>
<evidence type="ECO:0000259" key="4">
    <source>
        <dbReference type="Pfam" id="PF10145"/>
    </source>
</evidence>
<evidence type="ECO:0000313" key="6">
    <source>
        <dbReference type="Proteomes" id="UP001597561"/>
    </source>
</evidence>
<name>A0ABW5ZEY0_9BACL</name>
<feature type="transmembrane region" description="Helical" evidence="2">
    <location>
        <begin position="574"/>
        <end position="592"/>
    </location>
</feature>
<dbReference type="InterPro" id="IPR010090">
    <property type="entry name" value="Phage_tape_meas"/>
</dbReference>
<dbReference type="Proteomes" id="UP001597561">
    <property type="component" value="Unassembled WGS sequence"/>
</dbReference>
<dbReference type="PANTHER" id="PTHR37813">
    <property type="entry name" value="FELS-2 PROPHAGE PROTEIN"/>
    <property type="match status" value="1"/>
</dbReference>
<dbReference type="CDD" id="cd13402">
    <property type="entry name" value="LT_TF-like"/>
    <property type="match status" value="1"/>
</dbReference>
<dbReference type="InterPro" id="IPR008258">
    <property type="entry name" value="Transglycosylase_SLT_dom_1"/>
</dbReference>
<evidence type="ECO:0000256" key="2">
    <source>
        <dbReference type="SAM" id="Phobius"/>
    </source>
</evidence>
<sequence>MSSPQVFEIAFKLGGMIDSSMRKAFDAASKSMKGMDGDVSSFGTASSVASGSVKLLAGAAVGATAAIGTMAAGLGVAVANANEFDESMRQLQASTGSSAEEMKEIKKISENLYNNNYGEDWNDLNKAISTTKQVTDLAGRQLENATANALTYRDVFEEDVAESIKTADTLMKNFGITNTQSYNLLSQGAQNGLNKTGELLDMTNEFAVHFKTLDFSANEMFDIFNAGLSEGAFNLSVVGDAIKEFNIRSKDGSTASAEAYALLNMNAAEMTKTFAAGGPAAQQAFKSVVNAIAELDDPVARNTASVGLFGTMAEDLESDVIKAMGTVRSEFDMTKDTMKDIESIKFDTSMMKLQGIKREIETKIIIPIGEQALPVLDDLLSFTQKIMPSIKESIETNMSAGIEHFNAFRESIKTWKAGASDNIGQFKSIMSGMKENLTPVFKSISDTVVPLVKNIGDTAVEAFSTIYKFWQSNGPEIVNAVTSIFKTIGAVAGGLFSVFQTVFTIVQPFLIKIINFVMDIVGQILVFWDKEGAQIITAVQNVFSIINKVIGFLAPVIISIINMVWSNVKGVIQGAFKVITGLVKLFSGIFTGDFSKMWQGIKDIFFGAIQAVWNYLNLLFLGRILGGIKALATNALGPIKTMWTNVSGFFKNGSDDAWQLVVNMGTKIRNAFTSAKDGAVNIARSMWKAVRGIFDDIVGGAKSLPGKIGQGIASMAGKAIAGVISMGQRLLNNVGNMVNSLISGLNWVLSKIGVDTRISKWSVPQIGGSGGAAAGGGAVQYYANGTAGHPGGLAVLGDGRGSNAGSELFRTPDGNIGLSPATDTLMNLPRGTQVISASETAKIMSQMNIPAYANGTISNAISTGVGWVKDKAFDIFSYISEPSKLLNKMLEQFGVSVPNMSGIMGDIAKGSLSMLKDKSLTFLKSKLEGIMGSSSDFSGSGSNMARSAIMQALSITGQAQSWLPAMMKIAHHESGFNPRAINLWDINAQRGIPSKGMFQTIDPTFNAYKLKGMNDIYNPLHNAVAAIRYMLSRYGGIGGHPGIRSMASGGGYKPYYKGGRTGYSQWALVGERGPELLKLPGGANIFNNTDTKNRLNNLLEDSNGQGVQKSVQSYASTDEKVVFAPIIHVSGGGSASEVKTAAEEAIQVAFERFMEWYNNLQKDKKRLSFED</sequence>
<protein>
    <submittedName>
        <fullName evidence="5">Phage tail tape measure protein</fullName>
    </submittedName>
</protein>
<evidence type="ECO:0000256" key="1">
    <source>
        <dbReference type="ARBA" id="ARBA00022612"/>
    </source>
</evidence>
<keyword evidence="1" id="KW-1188">Viral release from host cell</keyword>
<reference evidence="6" key="1">
    <citation type="journal article" date="2019" name="Int. J. Syst. Evol. Microbiol.">
        <title>The Global Catalogue of Microorganisms (GCM) 10K type strain sequencing project: providing services to taxonomists for standard genome sequencing and annotation.</title>
        <authorList>
            <consortium name="The Broad Institute Genomics Platform"/>
            <consortium name="The Broad Institute Genome Sequencing Center for Infectious Disease"/>
            <person name="Wu L."/>
            <person name="Ma J."/>
        </authorList>
    </citation>
    <scope>NUCLEOTIDE SEQUENCE [LARGE SCALE GENOMIC DNA]</scope>
    <source>
        <strain evidence="6">KCTC 13528</strain>
    </source>
</reference>
<comment type="caution">
    <text evidence="5">The sequence shown here is derived from an EMBL/GenBank/DDBJ whole genome shotgun (WGS) entry which is preliminary data.</text>
</comment>
<dbReference type="Pfam" id="PF10145">
    <property type="entry name" value="PhageMin_Tail"/>
    <property type="match status" value="1"/>
</dbReference>
<dbReference type="EMBL" id="JBHUPG010000009">
    <property type="protein sequence ID" value="MFD2911428.1"/>
    <property type="molecule type" value="Genomic_DNA"/>
</dbReference>
<dbReference type="InterPro" id="IPR023346">
    <property type="entry name" value="Lysozyme-like_dom_sf"/>
</dbReference>
<gene>
    <name evidence="5" type="ORF">ACFS5P_06035</name>
</gene>
<keyword evidence="2" id="KW-0812">Transmembrane</keyword>
<keyword evidence="6" id="KW-1185">Reference proteome</keyword>
<keyword evidence="2" id="KW-1133">Transmembrane helix</keyword>
<feature type="transmembrane region" description="Helical" evidence="2">
    <location>
        <begin position="604"/>
        <end position="625"/>
    </location>
</feature>